<evidence type="ECO:0000313" key="4">
    <source>
        <dbReference type="EMBL" id="KAG0693640.1"/>
    </source>
</evidence>
<accession>A0A8J8WNF3</accession>
<gene>
    <name evidence="4" type="primary">ddit4</name>
    <name evidence="4" type="ORF">GWK47_027425</name>
</gene>
<evidence type="ECO:0000256" key="1">
    <source>
        <dbReference type="ARBA" id="ARBA00004496"/>
    </source>
</evidence>
<dbReference type="GO" id="GO:0032006">
    <property type="term" value="P:regulation of TOR signaling"/>
    <property type="evidence" value="ECO:0007669"/>
    <property type="project" value="TreeGrafter"/>
</dbReference>
<keyword evidence="5" id="KW-1185">Reference proteome</keyword>
<organism evidence="4 5">
    <name type="scientific">Chionoecetes opilio</name>
    <name type="common">Atlantic snow crab</name>
    <name type="synonym">Cancer opilio</name>
    <dbReference type="NCBI Taxonomy" id="41210"/>
    <lineage>
        <taxon>Eukaryota</taxon>
        <taxon>Metazoa</taxon>
        <taxon>Ecdysozoa</taxon>
        <taxon>Arthropoda</taxon>
        <taxon>Crustacea</taxon>
        <taxon>Multicrustacea</taxon>
        <taxon>Malacostraca</taxon>
        <taxon>Eumalacostraca</taxon>
        <taxon>Eucarida</taxon>
        <taxon>Decapoda</taxon>
        <taxon>Pleocyemata</taxon>
        <taxon>Brachyura</taxon>
        <taxon>Eubrachyura</taxon>
        <taxon>Majoidea</taxon>
        <taxon>Majidae</taxon>
        <taxon>Chionoecetes</taxon>
    </lineage>
</organism>
<sequence>MEEGESEDVLAVMSKLQSVLRRGVERYLTCKTVLLPRATLLKAGRDVVRLCSERPGGLRGALVDLYLTDTDHHSCMRLAQVVADPRMDPKTLIKVTLHRDPSCSDPSVLSLLSGYTMERSTCRPT</sequence>
<dbReference type="InterPro" id="IPR038281">
    <property type="entry name" value="RTP801-like_C_sf"/>
</dbReference>
<evidence type="ECO:0000313" key="5">
    <source>
        <dbReference type="Proteomes" id="UP000770661"/>
    </source>
</evidence>
<keyword evidence="3" id="KW-0963">Cytoplasm</keyword>
<dbReference type="OrthoDB" id="10018535at2759"/>
<dbReference type="GO" id="GO:0006915">
    <property type="term" value="P:apoptotic process"/>
    <property type="evidence" value="ECO:0007669"/>
    <property type="project" value="TreeGrafter"/>
</dbReference>
<dbReference type="Proteomes" id="UP000770661">
    <property type="component" value="Unassembled WGS sequence"/>
</dbReference>
<comment type="similarity">
    <text evidence="2">Belongs to the DDIT4 family.</text>
</comment>
<dbReference type="EMBL" id="JACEEZ010026277">
    <property type="protein sequence ID" value="KAG0693640.1"/>
    <property type="molecule type" value="Genomic_DNA"/>
</dbReference>
<dbReference type="PANTHER" id="PTHR12478:SF16">
    <property type="entry name" value="PROTEIN CHARYBDE-RELATED"/>
    <property type="match status" value="1"/>
</dbReference>
<proteinExistence type="inferred from homology"/>
<protein>
    <submittedName>
        <fullName evidence="4">DNA damage-inducible transcript 4 protein</fullName>
    </submittedName>
</protein>
<comment type="subcellular location">
    <subcellularLocation>
        <location evidence="1">Cytoplasm</location>
    </subcellularLocation>
</comment>
<dbReference type="GO" id="GO:0009968">
    <property type="term" value="P:negative regulation of signal transduction"/>
    <property type="evidence" value="ECO:0007669"/>
    <property type="project" value="InterPro"/>
</dbReference>
<dbReference type="InterPro" id="IPR012918">
    <property type="entry name" value="RTP801-like"/>
</dbReference>
<comment type="caution">
    <text evidence="4">The sequence shown here is derived from an EMBL/GenBank/DDBJ whole genome shotgun (WGS) entry which is preliminary data.</text>
</comment>
<dbReference type="AlphaFoldDB" id="A0A8J8WNF3"/>
<dbReference type="PANTHER" id="PTHR12478">
    <property type="entry name" value="DNA-DAMAGE-INDUCIBLE TRANSCRIPT 4 PROTEIN DDIT4"/>
    <property type="match status" value="1"/>
</dbReference>
<evidence type="ECO:0000256" key="3">
    <source>
        <dbReference type="ARBA" id="ARBA00022490"/>
    </source>
</evidence>
<name>A0A8J8WNF3_CHIOP</name>
<dbReference type="GO" id="GO:0005737">
    <property type="term" value="C:cytoplasm"/>
    <property type="evidence" value="ECO:0007669"/>
    <property type="project" value="UniProtKB-SubCell"/>
</dbReference>
<dbReference type="Gene3D" id="3.90.470.40">
    <property type="entry name" value="RTP801-like"/>
    <property type="match status" value="1"/>
</dbReference>
<evidence type="ECO:0000256" key="2">
    <source>
        <dbReference type="ARBA" id="ARBA00010670"/>
    </source>
</evidence>
<reference evidence="4" key="1">
    <citation type="submission" date="2020-07" db="EMBL/GenBank/DDBJ databases">
        <title>The High-quality genome of the commercially important snow crab, Chionoecetes opilio.</title>
        <authorList>
            <person name="Jeong J.-H."/>
            <person name="Ryu S."/>
        </authorList>
    </citation>
    <scope>NUCLEOTIDE SEQUENCE</scope>
    <source>
        <strain evidence="4">MADBK_172401_WGS</strain>
        <tissue evidence="4">Digestive gland</tissue>
    </source>
</reference>
<dbReference type="Pfam" id="PF07809">
    <property type="entry name" value="RTP801_C"/>
    <property type="match status" value="1"/>
</dbReference>